<organism evidence="1 2">
    <name type="scientific">Stenotrophomonas ginsengisoli</name>
    <dbReference type="NCBI Taxonomy" id="336566"/>
    <lineage>
        <taxon>Bacteria</taxon>
        <taxon>Pseudomonadati</taxon>
        <taxon>Pseudomonadota</taxon>
        <taxon>Gammaproteobacteria</taxon>
        <taxon>Lysobacterales</taxon>
        <taxon>Lysobacteraceae</taxon>
        <taxon>Stenotrophomonas</taxon>
    </lineage>
</organism>
<sequence>MSWLKLGKKLVKGTADATYGAARFVGKHQDSIANATRVAVQATGSTLAAAGKATTKAGNAAAHSMQQHATRSEAPLYRGSARAAALLGKGLALTGSGLQKSGELTNRAGPAIGAATGGFVLGGASITSEIIDSVALSQHDIDALRKELLHYGEQVRNESEALQRRIAAAAKGRRRAQMLDLLVVGGVSLAFVVDHPRQVPAEVEQAFELAYPGLAASESFSDVVSRLSTEQLPGFVSGVKGKLFELELVEHFNNGGLPDGLHADLAGSATQSGWDIRILDENDQVVDVLQAKATESVQYIQQALERYPGIDVVTTSEVHAQLLALGMAEGVSNSGISEAALEAVVTQAASGAQIGFSASDLVPSVLGMAVISLSLLLDKNMSWAERASEFGSRSARVGAAGAAAKVAMVATQTWWIGLVAGVGSHWLAGKGRARREQYQALREAVDILRDRYADDDILLLPHQA</sequence>
<comment type="caution">
    <text evidence="1">The sequence shown here is derived from an EMBL/GenBank/DDBJ whole genome shotgun (WGS) entry which is preliminary data.</text>
</comment>
<keyword evidence="2" id="KW-1185">Reference proteome</keyword>
<proteinExistence type="predicted"/>
<name>A0A0R0D915_9GAMM</name>
<protein>
    <submittedName>
        <fullName evidence="1">Uncharacterized protein</fullName>
    </submittedName>
</protein>
<reference evidence="1 2" key="1">
    <citation type="submission" date="2015-05" db="EMBL/GenBank/DDBJ databases">
        <title>Genome sequencing and analysis of members of genus Stenotrophomonas.</title>
        <authorList>
            <person name="Patil P.P."/>
            <person name="Midha S."/>
            <person name="Patil P.B."/>
        </authorList>
    </citation>
    <scope>NUCLEOTIDE SEQUENCE [LARGE SCALE GENOMIC DNA]</scope>
    <source>
        <strain evidence="1 2">DSM 24757</strain>
    </source>
</reference>
<dbReference type="AlphaFoldDB" id="A0A0R0D915"/>
<gene>
    <name evidence="1" type="ORF">ABB30_05665</name>
</gene>
<dbReference type="Proteomes" id="UP000050956">
    <property type="component" value="Unassembled WGS sequence"/>
</dbReference>
<accession>A0A0R0D915</accession>
<evidence type="ECO:0000313" key="1">
    <source>
        <dbReference type="EMBL" id="KRG78192.1"/>
    </source>
</evidence>
<dbReference type="PATRIC" id="fig|336566.3.peg.470"/>
<dbReference type="RefSeq" id="WP_057637328.1">
    <property type="nucleotide sequence ID" value="NZ_LDJM01000012.1"/>
</dbReference>
<dbReference type="EMBL" id="LDJM01000012">
    <property type="protein sequence ID" value="KRG78192.1"/>
    <property type="molecule type" value="Genomic_DNA"/>
</dbReference>
<evidence type="ECO:0000313" key="2">
    <source>
        <dbReference type="Proteomes" id="UP000050956"/>
    </source>
</evidence>